<sequence>MTMEELFFDVYNKFKLHFYKDVFVNFGNREATLTTVETFCMEVIYAMNKPTISEFAKFVGISPPNAAYKVNCLVKKGYLNRIPSSADRREAYLEVTDKYLDYFNFSVNYANTVISRMKDNLSKEDLEALTRILNIMTSEMMPEVPDFKNREIPQ</sequence>
<dbReference type="GO" id="GO:0003677">
    <property type="term" value="F:DNA binding"/>
    <property type="evidence" value="ECO:0007669"/>
    <property type="project" value="UniProtKB-KW"/>
</dbReference>
<dbReference type="Proteomes" id="UP000187651">
    <property type="component" value="Unassembled WGS sequence"/>
</dbReference>
<keyword evidence="3" id="KW-1185">Reference proteome</keyword>
<organism evidence="2 3">
    <name type="scientific">Lachnospira pectinoschiza</name>
    <dbReference type="NCBI Taxonomy" id="28052"/>
    <lineage>
        <taxon>Bacteria</taxon>
        <taxon>Bacillati</taxon>
        <taxon>Bacillota</taxon>
        <taxon>Clostridia</taxon>
        <taxon>Lachnospirales</taxon>
        <taxon>Lachnospiraceae</taxon>
        <taxon>Lachnospira</taxon>
    </lineage>
</organism>
<evidence type="ECO:0000313" key="2">
    <source>
        <dbReference type="EMBL" id="SDM86381.1"/>
    </source>
</evidence>
<name>A0A1G9WQ60_9FIRM</name>
<dbReference type="PANTHER" id="PTHR33164:SF89">
    <property type="entry name" value="MARR FAMILY REGULATORY PROTEIN"/>
    <property type="match status" value="1"/>
</dbReference>
<dbReference type="GO" id="GO:0003700">
    <property type="term" value="F:DNA-binding transcription factor activity"/>
    <property type="evidence" value="ECO:0007669"/>
    <property type="project" value="InterPro"/>
</dbReference>
<dbReference type="InterPro" id="IPR039422">
    <property type="entry name" value="MarR/SlyA-like"/>
</dbReference>
<dbReference type="GO" id="GO:0006950">
    <property type="term" value="P:response to stress"/>
    <property type="evidence" value="ECO:0007669"/>
    <property type="project" value="TreeGrafter"/>
</dbReference>
<dbReference type="InterPro" id="IPR036390">
    <property type="entry name" value="WH_DNA-bd_sf"/>
</dbReference>
<proteinExistence type="predicted"/>
<reference evidence="3" key="1">
    <citation type="submission" date="2016-10" db="EMBL/GenBank/DDBJ databases">
        <authorList>
            <person name="Varghese N."/>
            <person name="Submissions S."/>
        </authorList>
    </citation>
    <scope>NUCLEOTIDE SEQUENCE [LARGE SCALE GENOMIC DNA]</scope>
    <source>
        <strain evidence="3">M83</strain>
    </source>
</reference>
<dbReference type="RefSeq" id="WP_027431586.1">
    <property type="nucleotide sequence ID" value="NZ_FNHZ01000003.1"/>
</dbReference>
<evidence type="ECO:0000259" key="1">
    <source>
        <dbReference type="SMART" id="SM00347"/>
    </source>
</evidence>
<gene>
    <name evidence="2" type="ORF">SAMN05216544_1291</name>
</gene>
<dbReference type="InterPro" id="IPR000835">
    <property type="entry name" value="HTH_MarR-typ"/>
</dbReference>
<feature type="domain" description="HTH marR-type" evidence="1">
    <location>
        <begin position="26"/>
        <end position="126"/>
    </location>
</feature>
<dbReference type="PANTHER" id="PTHR33164">
    <property type="entry name" value="TRANSCRIPTIONAL REGULATOR, MARR FAMILY"/>
    <property type="match status" value="1"/>
</dbReference>
<dbReference type="AlphaFoldDB" id="A0A1G9WQ60"/>
<accession>A0A1G9WQ60</accession>
<keyword evidence="2" id="KW-0238">DNA-binding</keyword>
<dbReference type="EMBL" id="FNHZ01000003">
    <property type="protein sequence ID" value="SDM86381.1"/>
    <property type="molecule type" value="Genomic_DNA"/>
</dbReference>
<dbReference type="SUPFAM" id="SSF46785">
    <property type="entry name" value="Winged helix' DNA-binding domain"/>
    <property type="match status" value="1"/>
</dbReference>
<dbReference type="SMART" id="SM00347">
    <property type="entry name" value="HTH_MARR"/>
    <property type="match status" value="1"/>
</dbReference>
<dbReference type="InterPro" id="IPR036388">
    <property type="entry name" value="WH-like_DNA-bd_sf"/>
</dbReference>
<dbReference type="Gene3D" id="1.10.10.10">
    <property type="entry name" value="Winged helix-like DNA-binding domain superfamily/Winged helix DNA-binding domain"/>
    <property type="match status" value="1"/>
</dbReference>
<evidence type="ECO:0000313" key="3">
    <source>
        <dbReference type="Proteomes" id="UP000187651"/>
    </source>
</evidence>
<dbReference type="Pfam" id="PF01047">
    <property type="entry name" value="MarR"/>
    <property type="match status" value="1"/>
</dbReference>
<protein>
    <submittedName>
        <fullName evidence="2">DNA-binding transcriptional regulator, MarR family</fullName>
    </submittedName>
</protein>